<dbReference type="Proteomes" id="UP001056336">
    <property type="component" value="Chromosome"/>
</dbReference>
<dbReference type="Gene3D" id="3.40.640.10">
    <property type="entry name" value="Type I PLP-dependent aspartate aminotransferase-like (Major domain)"/>
    <property type="match status" value="1"/>
</dbReference>
<dbReference type="Gene3D" id="3.90.1150.10">
    <property type="entry name" value="Aspartate Aminotransferase, domain 1"/>
    <property type="match status" value="1"/>
</dbReference>
<reference evidence="4" key="1">
    <citation type="journal article" date="2018" name="Int. J. Syst. Evol. Microbiol.">
        <title>Jatrophihabitans telluris sp. nov., isolated from sediment soil of lava forest wetlands and the emended description of the genus Jatrophihabitans.</title>
        <authorList>
            <person name="Lee K.C."/>
            <person name="Suh M.K."/>
            <person name="Eom M.K."/>
            <person name="Kim K.K."/>
            <person name="Kim J.S."/>
            <person name="Kim D.S."/>
            <person name="Ko S.H."/>
            <person name="Shin Y.K."/>
            <person name="Lee J.S."/>
        </authorList>
    </citation>
    <scope>NUCLEOTIDE SEQUENCE</scope>
    <source>
        <strain evidence="4">N237</strain>
    </source>
</reference>
<comment type="similarity">
    <text evidence="3">Belongs to the class-III pyridoxal-phosphate-dependent aminotransferase family.</text>
</comment>
<dbReference type="NCBIfam" id="NF005453">
    <property type="entry name" value="PRK07046.1"/>
    <property type="match status" value="1"/>
</dbReference>
<reference evidence="4" key="2">
    <citation type="submission" date="2022-05" db="EMBL/GenBank/DDBJ databases">
        <authorList>
            <person name="Kim J.-S."/>
            <person name="Lee K."/>
            <person name="Suh M."/>
            <person name="Eom M."/>
            <person name="Kim J.-S."/>
            <person name="Kim D.-S."/>
            <person name="Ko S.-H."/>
            <person name="Shin Y."/>
            <person name="Lee J.-S."/>
        </authorList>
    </citation>
    <scope>NUCLEOTIDE SEQUENCE</scope>
    <source>
        <strain evidence="4">N237</strain>
    </source>
</reference>
<dbReference type="InterPro" id="IPR005814">
    <property type="entry name" value="Aminotrans_3"/>
</dbReference>
<dbReference type="InterPro" id="IPR015421">
    <property type="entry name" value="PyrdxlP-dep_Trfase_major"/>
</dbReference>
<proteinExistence type="inferred from homology"/>
<dbReference type="InterPro" id="IPR015422">
    <property type="entry name" value="PyrdxlP-dep_Trfase_small"/>
</dbReference>
<keyword evidence="2 3" id="KW-0663">Pyridoxal phosphate</keyword>
<dbReference type="EMBL" id="CP097332">
    <property type="protein sequence ID" value="UQX90156.1"/>
    <property type="molecule type" value="Genomic_DNA"/>
</dbReference>
<protein>
    <submittedName>
        <fullName evidence="4">Transaminase</fullName>
    </submittedName>
</protein>
<evidence type="ECO:0000256" key="2">
    <source>
        <dbReference type="ARBA" id="ARBA00022898"/>
    </source>
</evidence>
<keyword evidence="5" id="KW-1185">Reference proteome</keyword>
<organism evidence="4 5">
    <name type="scientific">Jatrophihabitans telluris</name>
    <dbReference type="NCBI Taxonomy" id="2038343"/>
    <lineage>
        <taxon>Bacteria</taxon>
        <taxon>Bacillati</taxon>
        <taxon>Actinomycetota</taxon>
        <taxon>Actinomycetes</taxon>
        <taxon>Jatrophihabitantales</taxon>
        <taxon>Jatrophihabitantaceae</taxon>
        <taxon>Jatrophihabitans</taxon>
    </lineage>
</organism>
<dbReference type="RefSeq" id="WP_249774052.1">
    <property type="nucleotide sequence ID" value="NZ_CP097332.1"/>
</dbReference>
<name>A0ABY4R588_9ACTN</name>
<dbReference type="Pfam" id="PF00202">
    <property type="entry name" value="Aminotran_3"/>
    <property type="match status" value="1"/>
</dbReference>
<dbReference type="PANTHER" id="PTHR43713">
    <property type="entry name" value="GLUTAMATE-1-SEMIALDEHYDE 2,1-AMINOMUTASE"/>
    <property type="match status" value="1"/>
</dbReference>
<dbReference type="PANTHER" id="PTHR43713:SF3">
    <property type="entry name" value="GLUTAMATE-1-SEMIALDEHYDE 2,1-AMINOMUTASE 1, CHLOROPLASTIC-RELATED"/>
    <property type="match status" value="1"/>
</dbReference>
<accession>A0ABY4R588</accession>
<dbReference type="SUPFAM" id="SSF53383">
    <property type="entry name" value="PLP-dependent transferases"/>
    <property type="match status" value="1"/>
</dbReference>
<evidence type="ECO:0000313" key="4">
    <source>
        <dbReference type="EMBL" id="UQX90156.1"/>
    </source>
</evidence>
<evidence type="ECO:0000313" key="5">
    <source>
        <dbReference type="Proteomes" id="UP001056336"/>
    </source>
</evidence>
<comment type="cofactor">
    <cofactor evidence="1">
        <name>pyridoxal 5'-phosphate</name>
        <dbReference type="ChEBI" id="CHEBI:597326"/>
    </cofactor>
</comment>
<evidence type="ECO:0000256" key="1">
    <source>
        <dbReference type="ARBA" id="ARBA00001933"/>
    </source>
</evidence>
<evidence type="ECO:0000256" key="3">
    <source>
        <dbReference type="RuleBase" id="RU003560"/>
    </source>
</evidence>
<dbReference type="InterPro" id="IPR015424">
    <property type="entry name" value="PyrdxlP-dep_Trfase"/>
</dbReference>
<gene>
    <name evidence="4" type="ORF">M6D93_09195</name>
</gene>
<sequence>MLRSDGYSSAALASRLTDLIDTERTAYAQARPRSQALFASAEHLFGRVPMTWMTKWSGGFPLYLDRAEGARVTDIDGHSYADFALGDTGAMAGHSPAPVAEAIRARAIDKGGITAMLPTEDAEWVAGELSRRFGLPLWSFTLSATDANRWAIRLARLVTGRRKILVFSYSYHGSVDETFVILDEDGRAQSRPGNVGPAVDPTETTRVAQFNDLASVEAALAHGDVAVIVTEPALTNIGIVLPEPGFLDGVADLARRYGSLLLIDETHTFSAGPSGMTGTEGLQPDIFVIGKSIGGGIPCGAYGISNDIAERVSALAASGTADIDDVGGVGGTLAGNALSTAAMRATLGEVLTATNFDRMTALATTFTEGMREIFARHRLPWTIQQLGARAEFRYASPAPRTGNESAAVADAGLDEYFHLYLANRGVLITPFHNMSLMCPATRAEDVHGHLGVFEDAVTQLLA</sequence>